<dbReference type="PANTHER" id="PTHR36932">
    <property type="entry name" value="CAPSULAR POLYSACCHARIDE BIOSYNTHESIS PROTEIN"/>
    <property type="match status" value="1"/>
</dbReference>
<dbReference type="AlphaFoldDB" id="A0A4R7JQK5"/>
<keyword evidence="3" id="KW-1185">Reference proteome</keyword>
<name>A0A4R7JQK5_9GAMM</name>
<evidence type="ECO:0000313" key="3">
    <source>
        <dbReference type="Proteomes" id="UP000295830"/>
    </source>
</evidence>
<feature type="region of interest" description="Disordered" evidence="1">
    <location>
        <begin position="82"/>
        <end position="111"/>
    </location>
</feature>
<dbReference type="Proteomes" id="UP000295830">
    <property type="component" value="Unassembled WGS sequence"/>
</dbReference>
<evidence type="ECO:0000256" key="1">
    <source>
        <dbReference type="SAM" id="MobiDB-lite"/>
    </source>
</evidence>
<comment type="caution">
    <text evidence="2">The sequence shown here is derived from an EMBL/GenBank/DDBJ whole genome shotgun (WGS) entry which is preliminary data.</text>
</comment>
<dbReference type="Gene3D" id="3.40.50.12780">
    <property type="entry name" value="N-terminal domain of ligase-like"/>
    <property type="match status" value="1"/>
</dbReference>
<protein>
    <submittedName>
        <fullName evidence="2">Phenylacetate-CoA ligase</fullName>
    </submittedName>
</protein>
<dbReference type="PANTHER" id="PTHR36932:SF1">
    <property type="entry name" value="CAPSULAR POLYSACCHARIDE BIOSYNTHESIS PROTEIN"/>
    <property type="match status" value="1"/>
</dbReference>
<accession>A0A4R7JQK5</accession>
<organism evidence="2 3">
    <name type="scientific">Halospina denitrificans</name>
    <dbReference type="NCBI Taxonomy" id="332522"/>
    <lineage>
        <taxon>Bacteria</taxon>
        <taxon>Pseudomonadati</taxon>
        <taxon>Pseudomonadota</taxon>
        <taxon>Gammaproteobacteria</taxon>
        <taxon>Halospina</taxon>
    </lineage>
</organism>
<dbReference type="OrthoDB" id="580775at2"/>
<dbReference type="GO" id="GO:0016874">
    <property type="term" value="F:ligase activity"/>
    <property type="evidence" value="ECO:0007669"/>
    <property type="project" value="UniProtKB-KW"/>
</dbReference>
<keyword evidence="2" id="KW-0436">Ligase</keyword>
<reference evidence="2 3" key="1">
    <citation type="submission" date="2019-03" db="EMBL/GenBank/DDBJ databases">
        <title>Genomic Encyclopedia of Type Strains, Phase IV (KMG-IV): sequencing the most valuable type-strain genomes for metagenomic binning, comparative biology and taxonomic classification.</title>
        <authorList>
            <person name="Goeker M."/>
        </authorList>
    </citation>
    <scope>NUCLEOTIDE SEQUENCE [LARGE SCALE GENOMIC DNA]</scope>
    <source>
        <strain evidence="2 3">DSM 15505</strain>
    </source>
</reference>
<dbReference type="SUPFAM" id="SSF56801">
    <property type="entry name" value="Acetyl-CoA synthetase-like"/>
    <property type="match status" value="1"/>
</dbReference>
<gene>
    <name evidence="2" type="ORF">DES49_2400</name>
</gene>
<dbReference type="EMBL" id="SOAX01000005">
    <property type="protein sequence ID" value="TDT39473.1"/>
    <property type="molecule type" value="Genomic_DNA"/>
</dbReference>
<dbReference type="RefSeq" id="WP_133736639.1">
    <property type="nucleotide sequence ID" value="NZ_SOAX01000005.1"/>
</dbReference>
<dbReference type="InterPro" id="IPR042099">
    <property type="entry name" value="ANL_N_sf"/>
</dbReference>
<proteinExistence type="predicted"/>
<evidence type="ECO:0000313" key="2">
    <source>
        <dbReference type="EMBL" id="TDT39473.1"/>
    </source>
</evidence>
<sequence length="428" mass="48935">MSQLYGLLRFYLTRLFYRALGIRVNYWRRQVGELWHMSPDERGRSLERYLAEDPLHDACGGTISKLAEINRAPRMSKEVFREAAGGSEQQGSAKQVGSRFARHTAGTTGAPTHITLNRTELGQMLGVRDYCFRHHGIRLGEAEARIWGRPDKGFKARLRDFLLNRRVYYPTGTLAETEVESLVKSQSDYIYGYASLILEAARLIEQKGWEPPPVRCVICTAETVLPSQKRYLEQVLKAPVVEEYGATEFDIIAFECREGHRHLVNPWLVVEAGDGQCLISDVSRKSQSIVRYELGDALTLRVGSCALLGSFKYIDQLEGRSINRFAYLSESEKFHSSEFANLIDDYQKEHNEIFRFRIEQRSHAKFLLSVYPCPSTGAKHLKEYICDSLYKKYNCKIILSVDMAPTSKSLNTKSGYFIQNLNNINEQN</sequence>
<dbReference type="InterPro" id="IPR053158">
    <property type="entry name" value="CapK_Type1_Caps_Biosynth"/>
</dbReference>